<dbReference type="STRING" id="6198.A0A075AH67"/>
<keyword evidence="4 6" id="KW-0505">Motor protein</keyword>
<dbReference type="KEGG" id="ovi:T265_13372"/>
<dbReference type="PRINTS" id="PR00193">
    <property type="entry name" value="MYOSINHEAVY"/>
</dbReference>
<evidence type="ECO:0000256" key="5">
    <source>
        <dbReference type="ARBA" id="ARBA00023203"/>
    </source>
</evidence>
<sequence>MQSFEPRTLRPRYECEKIYTWLGENILVSLNPNKEIPELYGGQQRDAVFRSRNLRNLPHIYSLMEQCLRKMVENKANQSVIISGLSGSGKTEAAKHALHYLVQQSSRQRCYKRPVNESQIEQRLLLSNPVLEAFGTFPNFFTLIAYVFLKAMLARYATRTAHDSESFYPFSTILTCPVFFPTYDICREQVVVGATVQIYLLEKPRTVFDSRSVFSSFHIFSMFLSSLSVKLAEELRLNDLVSALQQFREGDVSTDRRSWSTVLDALSGIGYSSSDLDQLQNILTSILLLNTSRFLPASPARNQAPLNRRVHELAASEDVGDMLLAGRLLGLEEGEIAGDFPRQLLTRSVQAGNGSNTFRTRRLTVYTATCTVAQAKEQRDCLVKTLYNNLFEHIVETINKQLRPPEMDVSLAEFGILDLFGFERLTDNGFEQYCINFANERLHQNFMRIAVDSVHNELIAEGLGPPKNSRDSMNIFNRLRDCDNMPVIDGMKLGAGLLDEVCLLNRIQEISSKHRGSTLAAIDDPRDMEWMRRLQMAFSSSRIIIPGLTGKNTLSPRPIKKLQTDKNTLVSGSHNLDSPSQQRRSVECFTVRHFAGPVVYSIHGFVSKNLDRIPAHLLRWIVDSVVTEKSTSGGSVPSNSNSKLPLLHTVLINAARAETTDISGCASPRPVRSPLRMLNSSDGCISSVLSPSSRGLFKEPLAPASPVTRERVLGSPGRANSRRINTVFGNFKCAVDSLLIRLENHQLSFVRCLRPNLLDSCQFTPACMEAVASPATRPASFCVDRDRLHDQLVTGGLLTAVHVLRSSYSRRYTYVEFIRKYGVFWKLSPNPQQGRSSYGISNSLPRWFLKLTTSVFQSPRGNSDFLHGDSERCEALFILIVGLGTVSDVTIRQLYHSGGLAPDVRRELQCLLRQFGHSRLHLKPDQADRLENLSDLIRRTAASIIQRSYRRYRARVGAARTIQIWWRRAQHARKHTKASTILISPLRPVVATTLNEVLPVGDVATSEQTSNSLEFATHQPYLISRRSLRRVCSLTPSRNYHFWNKRRFTQLHCLLPFVWRPASPDLFSDRVQGLTDALS</sequence>
<accession>A0A075AH67</accession>
<proteinExistence type="inferred from homology"/>
<dbReference type="Gene3D" id="1.10.10.820">
    <property type="match status" value="1"/>
</dbReference>
<keyword evidence="9" id="KW-1185">Reference proteome</keyword>
<dbReference type="Gene3D" id="1.20.120.720">
    <property type="entry name" value="Myosin VI head, motor domain, U50 subdomain"/>
    <property type="match status" value="1"/>
</dbReference>
<keyword evidence="1 6" id="KW-0547">Nucleotide-binding</keyword>
<evidence type="ECO:0000256" key="3">
    <source>
        <dbReference type="ARBA" id="ARBA00023123"/>
    </source>
</evidence>
<dbReference type="GO" id="GO:0016459">
    <property type="term" value="C:myosin complex"/>
    <property type="evidence" value="ECO:0007669"/>
    <property type="project" value="UniProtKB-KW"/>
</dbReference>
<dbReference type="PROSITE" id="PS51456">
    <property type="entry name" value="MYOSIN_MOTOR"/>
    <property type="match status" value="1"/>
</dbReference>
<evidence type="ECO:0000256" key="1">
    <source>
        <dbReference type="ARBA" id="ARBA00022741"/>
    </source>
</evidence>
<feature type="domain" description="Myosin motor" evidence="7">
    <location>
        <begin position="1"/>
        <end position="935"/>
    </location>
</feature>
<dbReference type="AlphaFoldDB" id="A0A075AH67"/>
<evidence type="ECO:0000259" key="7">
    <source>
        <dbReference type="PROSITE" id="PS51456"/>
    </source>
</evidence>
<feature type="binding site" evidence="6">
    <location>
        <begin position="84"/>
        <end position="91"/>
    </location>
    <ligand>
        <name>ATP</name>
        <dbReference type="ChEBI" id="CHEBI:30616"/>
    </ligand>
</feature>
<dbReference type="RefSeq" id="XP_009166870.1">
    <property type="nucleotide sequence ID" value="XM_009168606.1"/>
</dbReference>
<comment type="caution">
    <text evidence="6">Lacks conserved residue(s) required for the propagation of feature annotation.</text>
</comment>
<keyword evidence="2 6" id="KW-0067">ATP-binding</keyword>
<keyword evidence="3 6" id="KW-0518">Myosin</keyword>
<name>A0A075AH67_OPIVI</name>
<dbReference type="GO" id="GO:0005524">
    <property type="term" value="F:ATP binding"/>
    <property type="evidence" value="ECO:0007669"/>
    <property type="project" value="UniProtKB-UniRule"/>
</dbReference>
<dbReference type="EMBL" id="KL596679">
    <property type="protein sequence ID" value="KER29409.1"/>
    <property type="molecule type" value="Genomic_DNA"/>
</dbReference>
<reference evidence="8 9" key="1">
    <citation type="submission" date="2013-11" db="EMBL/GenBank/DDBJ databases">
        <title>Opisthorchis viverrini - life in the bile duct.</title>
        <authorList>
            <person name="Young N.D."/>
            <person name="Nagarajan N."/>
            <person name="Lin S.J."/>
            <person name="Korhonen P.K."/>
            <person name="Jex A.R."/>
            <person name="Hall R.S."/>
            <person name="Safavi-Hemami H."/>
            <person name="Kaewkong W."/>
            <person name="Bertrand D."/>
            <person name="Gao S."/>
            <person name="Seet Q."/>
            <person name="Wongkham S."/>
            <person name="Teh B.T."/>
            <person name="Wongkham C."/>
            <person name="Intapan P.M."/>
            <person name="Maleewong W."/>
            <person name="Yang X."/>
            <person name="Hu M."/>
            <person name="Wang Z."/>
            <person name="Hofmann A."/>
            <person name="Sternberg P.W."/>
            <person name="Tan P."/>
            <person name="Wang J."/>
            <person name="Gasser R.B."/>
        </authorList>
    </citation>
    <scope>NUCLEOTIDE SEQUENCE [LARGE SCALE GENOMIC DNA]</scope>
</reference>
<dbReference type="CDD" id="cd00124">
    <property type="entry name" value="MYSc"/>
    <property type="match status" value="1"/>
</dbReference>
<dbReference type="InterPro" id="IPR027417">
    <property type="entry name" value="P-loop_NTPase"/>
</dbReference>
<dbReference type="InterPro" id="IPR036961">
    <property type="entry name" value="Kinesin_motor_dom_sf"/>
</dbReference>
<evidence type="ECO:0000313" key="8">
    <source>
        <dbReference type="EMBL" id="KER29409.1"/>
    </source>
</evidence>
<comment type="similarity">
    <text evidence="6">Belongs to the TRAFAC class myosin-kinesin ATPase superfamily. Myosin family.</text>
</comment>
<dbReference type="GO" id="GO:0007015">
    <property type="term" value="P:actin filament organization"/>
    <property type="evidence" value="ECO:0007669"/>
    <property type="project" value="TreeGrafter"/>
</dbReference>
<dbReference type="SMART" id="SM00242">
    <property type="entry name" value="MYSc"/>
    <property type="match status" value="1"/>
</dbReference>
<dbReference type="PANTHER" id="PTHR13140">
    <property type="entry name" value="MYOSIN"/>
    <property type="match status" value="1"/>
</dbReference>
<evidence type="ECO:0000256" key="2">
    <source>
        <dbReference type="ARBA" id="ARBA00022840"/>
    </source>
</evidence>
<dbReference type="GO" id="GO:0000146">
    <property type="term" value="F:microfilament motor activity"/>
    <property type="evidence" value="ECO:0007669"/>
    <property type="project" value="TreeGrafter"/>
</dbReference>
<evidence type="ECO:0000256" key="6">
    <source>
        <dbReference type="PROSITE-ProRule" id="PRU00782"/>
    </source>
</evidence>
<gene>
    <name evidence="8" type="ORF">T265_13372</name>
</gene>
<dbReference type="GeneID" id="20327539"/>
<dbReference type="Gene3D" id="3.40.850.10">
    <property type="entry name" value="Kinesin motor domain"/>
    <property type="match status" value="3"/>
</dbReference>
<dbReference type="GO" id="GO:0005737">
    <property type="term" value="C:cytoplasm"/>
    <property type="evidence" value="ECO:0007669"/>
    <property type="project" value="TreeGrafter"/>
</dbReference>
<evidence type="ECO:0000256" key="4">
    <source>
        <dbReference type="ARBA" id="ARBA00023175"/>
    </source>
</evidence>
<dbReference type="Gene3D" id="1.20.58.530">
    <property type="match status" value="2"/>
</dbReference>
<protein>
    <recommendedName>
        <fullName evidence="7">Myosin motor domain-containing protein</fullName>
    </recommendedName>
</protein>
<dbReference type="OrthoDB" id="6108017at2759"/>
<dbReference type="PANTHER" id="PTHR13140:SF706">
    <property type="entry name" value="DILUTE CLASS UNCONVENTIONAL MYOSIN, ISOFORM C"/>
    <property type="match status" value="1"/>
</dbReference>
<dbReference type="GO" id="GO:0051015">
    <property type="term" value="F:actin filament binding"/>
    <property type="evidence" value="ECO:0007669"/>
    <property type="project" value="TreeGrafter"/>
</dbReference>
<dbReference type="Proteomes" id="UP000054324">
    <property type="component" value="Unassembled WGS sequence"/>
</dbReference>
<dbReference type="GO" id="GO:0016020">
    <property type="term" value="C:membrane"/>
    <property type="evidence" value="ECO:0007669"/>
    <property type="project" value="TreeGrafter"/>
</dbReference>
<organism evidence="8 9">
    <name type="scientific">Opisthorchis viverrini</name>
    <name type="common">Southeast Asian liver fluke</name>
    <dbReference type="NCBI Taxonomy" id="6198"/>
    <lineage>
        <taxon>Eukaryota</taxon>
        <taxon>Metazoa</taxon>
        <taxon>Spiralia</taxon>
        <taxon>Lophotrochozoa</taxon>
        <taxon>Platyhelminthes</taxon>
        <taxon>Trematoda</taxon>
        <taxon>Digenea</taxon>
        <taxon>Opisthorchiida</taxon>
        <taxon>Opisthorchiata</taxon>
        <taxon>Opisthorchiidae</taxon>
        <taxon>Opisthorchis</taxon>
    </lineage>
</organism>
<dbReference type="Pfam" id="PF00063">
    <property type="entry name" value="Myosin_head"/>
    <property type="match status" value="2"/>
</dbReference>
<evidence type="ECO:0000313" key="9">
    <source>
        <dbReference type="Proteomes" id="UP000054324"/>
    </source>
</evidence>
<dbReference type="CTD" id="20327539"/>
<dbReference type="SUPFAM" id="SSF52540">
    <property type="entry name" value="P-loop containing nucleoside triphosphate hydrolases"/>
    <property type="match status" value="1"/>
</dbReference>
<dbReference type="InterPro" id="IPR001609">
    <property type="entry name" value="Myosin_head_motor_dom-like"/>
</dbReference>
<keyword evidence="5 6" id="KW-0009">Actin-binding</keyword>